<dbReference type="GO" id="GO:0005886">
    <property type="term" value="C:plasma membrane"/>
    <property type="evidence" value="ECO:0007669"/>
    <property type="project" value="UniProtKB-SubCell"/>
</dbReference>
<evidence type="ECO:0000313" key="9">
    <source>
        <dbReference type="EMBL" id="SJX22791.1"/>
    </source>
</evidence>
<dbReference type="RefSeq" id="WP_087013465.1">
    <property type="nucleotide sequence ID" value="NZ_FUUY01000008.1"/>
</dbReference>
<keyword evidence="6" id="KW-0813">Transport</keyword>
<feature type="transmembrane region" description="Helical" evidence="7">
    <location>
        <begin position="12"/>
        <end position="31"/>
    </location>
</feature>
<feature type="transmembrane region" description="Helical" evidence="7">
    <location>
        <begin position="106"/>
        <end position="129"/>
    </location>
</feature>
<evidence type="ECO:0000313" key="10">
    <source>
        <dbReference type="Proteomes" id="UP000196240"/>
    </source>
</evidence>
<keyword evidence="2" id="KW-1003">Cell membrane</keyword>
<keyword evidence="3 7" id="KW-0812">Transmembrane</keyword>
<evidence type="ECO:0000256" key="7">
    <source>
        <dbReference type="SAM" id="Phobius"/>
    </source>
</evidence>
<dbReference type="EMBL" id="FUUY01000008">
    <property type="protein sequence ID" value="SJX22791.1"/>
    <property type="molecule type" value="Genomic_DNA"/>
</dbReference>
<evidence type="ECO:0000256" key="2">
    <source>
        <dbReference type="ARBA" id="ARBA00022475"/>
    </source>
</evidence>
<dbReference type="Pfam" id="PF01618">
    <property type="entry name" value="MotA_ExbB"/>
    <property type="match status" value="1"/>
</dbReference>
<dbReference type="InterPro" id="IPR002898">
    <property type="entry name" value="MotA_ExbB_proton_chnl"/>
</dbReference>
<evidence type="ECO:0000256" key="3">
    <source>
        <dbReference type="ARBA" id="ARBA00022692"/>
    </source>
</evidence>
<gene>
    <name evidence="9" type="primary">exbB_4</name>
    <name evidence="9" type="ORF">ACNJC6_02444</name>
</gene>
<evidence type="ECO:0000256" key="5">
    <source>
        <dbReference type="ARBA" id="ARBA00023136"/>
    </source>
</evidence>
<evidence type="ECO:0000256" key="6">
    <source>
        <dbReference type="RuleBase" id="RU004057"/>
    </source>
</evidence>
<comment type="similarity">
    <text evidence="6">Belongs to the exbB/tolQ family.</text>
</comment>
<feature type="transmembrane region" description="Helical" evidence="7">
    <location>
        <begin position="149"/>
        <end position="171"/>
    </location>
</feature>
<dbReference type="PANTHER" id="PTHR30625:SF11">
    <property type="entry name" value="MOTA_TOLQ_EXBB PROTON CHANNEL DOMAIN-CONTAINING PROTEIN"/>
    <property type="match status" value="1"/>
</dbReference>
<evidence type="ECO:0000256" key="4">
    <source>
        <dbReference type="ARBA" id="ARBA00022989"/>
    </source>
</evidence>
<proteinExistence type="inferred from homology"/>
<protein>
    <submittedName>
        <fullName evidence="9">Biopolymer transport protein ExbB</fullName>
    </submittedName>
</protein>
<keyword evidence="5 7" id="KW-0472">Membrane</keyword>
<comment type="subcellular location">
    <subcellularLocation>
        <location evidence="1">Cell membrane</location>
        <topology evidence="1">Multi-pass membrane protein</topology>
    </subcellularLocation>
    <subcellularLocation>
        <location evidence="6">Membrane</location>
        <topology evidence="6">Multi-pass membrane protein</topology>
    </subcellularLocation>
</comment>
<accession>A0A1R7QF08</accession>
<feature type="domain" description="MotA/TolQ/ExbB proton channel" evidence="8">
    <location>
        <begin position="68"/>
        <end position="186"/>
    </location>
</feature>
<name>A0A1R7QF08_ACIJO</name>
<keyword evidence="6" id="KW-0653">Protein transport</keyword>
<evidence type="ECO:0000256" key="1">
    <source>
        <dbReference type="ARBA" id="ARBA00004651"/>
    </source>
</evidence>
<organism evidence="9 10">
    <name type="scientific">Acinetobacter johnsonii</name>
    <dbReference type="NCBI Taxonomy" id="40214"/>
    <lineage>
        <taxon>Bacteria</taxon>
        <taxon>Pseudomonadati</taxon>
        <taxon>Pseudomonadota</taxon>
        <taxon>Gammaproteobacteria</taxon>
        <taxon>Moraxellales</taxon>
        <taxon>Moraxellaceae</taxon>
        <taxon>Acinetobacter</taxon>
    </lineage>
</organism>
<keyword evidence="4 7" id="KW-1133">Transmembrane helix</keyword>
<dbReference type="InterPro" id="IPR050790">
    <property type="entry name" value="ExbB/TolQ_transport"/>
</dbReference>
<dbReference type="GO" id="GO:0017038">
    <property type="term" value="P:protein import"/>
    <property type="evidence" value="ECO:0007669"/>
    <property type="project" value="TreeGrafter"/>
</dbReference>
<dbReference type="Proteomes" id="UP000196240">
    <property type="component" value="Unassembled WGS sequence"/>
</dbReference>
<sequence>MWELVKAGGWLMLPLVLCSIFTVAISLERFIRLKKSTILPKDLLLNPAQSVQMVLPKLKQNQDLQATTLGRILEAGYQSKAQGEQFARAQMEATASQEIGYLEKNINFLGTLSAVAPLLGLLGTVLGIIESFLMIDIGNSSNPTLMIPGISKALITTAAGMFIAIPALFAYRYFQRLVQEYVAELEQQSTLFHAALFYKQTETMLESHDDVVVKQAS</sequence>
<dbReference type="AlphaFoldDB" id="A0A1R7QF08"/>
<evidence type="ECO:0000259" key="8">
    <source>
        <dbReference type="Pfam" id="PF01618"/>
    </source>
</evidence>
<reference evidence="9 10" key="1">
    <citation type="submission" date="2017-02" db="EMBL/GenBank/DDBJ databases">
        <authorList>
            <person name="Peterson S.W."/>
        </authorList>
    </citation>
    <scope>NUCLEOTIDE SEQUENCE [LARGE SCALE GENOMIC DNA]</scope>
    <source>
        <strain evidence="9">C6</strain>
    </source>
</reference>
<dbReference type="PANTHER" id="PTHR30625">
    <property type="entry name" value="PROTEIN TOLQ"/>
    <property type="match status" value="1"/>
</dbReference>